<comment type="caution">
    <text evidence="4">The sequence shown here is derived from an EMBL/GenBank/DDBJ whole genome shotgun (WGS) entry which is preliminary data.</text>
</comment>
<evidence type="ECO:0000313" key="5">
    <source>
        <dbReference type="Proteomes" id="UP000462014"/>
    </source>
</evidence>
<dbReference type="InterPro" id="IPR008979">
    <property type="entry name" value="Galactose-bd-like_sf"/>
</dbReference>
<dbReference type="SUPFAM" id="SSF49785">
    <property type="entry name" value="Galactose-binding domain-like"/>
    <property type="match status" value="1"/>
</dbReference>
<name>A0A7K1SZK3_9SPHI</name>
<keyword evidence="2" id="KW-0732">Signal</keyword>
<dbReference type="Gene3D" id="3.40.50.1110">
    <property type="entry name" value="SGNH hydrolase"/>
    <property type="match status" value="2"/>
</dbReference>
<dbReference type="Pfam" id="PF03629">
    <property type="entry name" value="SASA"/>
    <property type="match status" value="2"/>
</dbReference>
<keyword evidence="5" id="KW-1185">Reference proteome</keyword>
<protein>
    <submittedName>
        <fullName evidence="4">Sialate O-acetylesterase</fullName>
    </submittedName>
</protein>
<dbReference type="RefSeq" id="WP_157568309.1">
    <property type="nucleotide sequence ID" value="NZ_WPIK01000013.1"/>
</dbReference>
<dbReference type="AlphaFoldDB" id="A0A7K1SZK3"/>
<evidence type="ECO:0000259" key="3">
    <source>
        <dbReference type="Pfam" id="PF03629"/>
    </source>
</evidence>
<proteinExistence type="predicted"/>
<dbReference type="EMBL" id="WPIK01000013">
    <property type="protein sequence ID" value="MVN22746.1"/>
    <property type="molecule type" value="Genomic_DNA"/>
</dbReference>
<dbReference type="InterPro" id="IPR005181">
    <property type="entry name" value="SASA"/>
</dbReference>
<feature type="chain" id="PRO_5029569820" evidence="2">
    <location>
        <begin position="20"/>
        <end position="648"/>
    </location>
</feature>
<dbReference type="InterPro" id="IPR036514">
    <property type="entry name" value="SGNH_hydro_sf"/>
</dbReference>
<feature type="domain" description="Sialate O-acetylesterase" evidence="3">
    <location>
        <begin position="427"/>
        <end position="532"/>
    </location>
</feature>
<accession>A0A7K1SZK3</accession>
<evidence type="ECO:0000256" key="2">
    <source>
        <dbReference type="SAM" id="SignalP"/>
    </source>
</evidence>
<dbReference type="PANTHER" id="PTHR22901:SF0">
    <property type="entry name" value="SIALATE O-ACETYLESTERASE"/>
    <property type="match status" value="1"/>
</dbReference>
<evidence type="ECO:0000256" key="1">
    <source>
        <dbReference type="ARBA" id="ARBA00022801"/>
    </source>
</evidence>
<dbReference type="PANTHER" id="PTHR22901">
    <property type="entry name" value="SIALATE O-ACETYLESTERASE"/>
    <property type="match status" value="1"/>
</dbReference>
<sequence>MKKGLLFSLLIALALSTRADIRLPALVNSHMVLQREKPIRIWGYADPSENITISFNKRTVKTQTDANGKWQTELPAMKAGGPFQMILHGKNSITLDDILIGDVWICSGQSNMEFGLNDVINAETEIKNADYPKIRLFSVEKKVHLQPLEDTHGNWSACTPQTAAYFSAVGYFFGRDLQQKINVPIGLISASWGGTVAETWISPDGLSGETTFGEKAKQTATFDTASFNQAHRPLAKAWTEKFENSDAGSKDGKYLWAADNLDTKDFKPVEMPKIWGFTGIDEFWQLNGVVWFKKEVELSPADLAGNLTLSLGIIQNSDRVFVNGTEVGFTPDIWKFRAYQIPASAFNAGKNSITVRISNYGGDAGFRAKPSEFYLKTASRQVSLVGTWLYKIGYKLTGPGRPEKEFGPNTAPSVLFNTMINPLINLSIKGVIWYQGESNTGRGFQYRDLFKRLITDWRTQFKQGDFPFLYVQLAGLNKKLKQPELHSSWAELREAQDMALSLKNTAMVTAIDLGDSANIHPKNKQEVGRRLALVAEEKVYGLPIVGTSPRFESAQIQDASFIVHFSEVGTGLKIKDRFTLTGFQIAGADHVFHWAKAEIVNKNTIKVSAKEVSKPEAVRYAWEDNPGDANLINSENLPAFPFRTDQWK</sequence>
<dbReference type="SUPFAM" id="SSF52266">
    <property type="entry name" value="SGNH hydrolase"/>
    <property type="match status" value="1"/>
</dbReference>
<dbReference type="Proteomes" id="UP000462014">
    <property type="component" value="Unassembled WGS sequence"/>
</dbReference>
<dbReference type="GO" id="GO:0005975">
    <property type="term" value="P:carbohydrate metabolic process"/>
    <property type="evidence" value="ECO:0007669"/>
    <property type="project" value="TreeGrafter"/>
</dbReference>
<dbReference type="InterPro" id="IPR039329">
    <property type="entry name" value="SIAE"/>
</dbReference>
<feature type="domain" description="Sialate O-acetylesterase" evidence="3">
    <location>
        <begin position="102"/>
        <end position="203"/>
    </location>
</feature>
<reference evidence="4 5" key="1">
    <citation type="submission" date="2019-12" db="EMBL/GenBank/DDBJ databases">
        <title>Mucilaginibacter sp. HMF7410 genome sequencing and assembly.</title>
        <authorList>
            <person name="Kang H."/>
            <person name="Cha I."/>
            <person name="Kim H."/>
            <person name="Joh K."/>
        </authorList>
    </citation>
    <scope>NUCLEOTIDE SEQUENCE [LARGE SCALE GENOMIC DNA]</scope>
    <source>
        <strain evidence="4 5">HMF7410</strain>
    </source>
</reference>
<dbReference type="GO" id="GO:0001681">
    <property type="term" value="F:sialate O-acetylesterase activity"/>
    <property type="evidence" value="ECO:0007669"/>
    <property type="project" value="InterPro"/>
</dbReference>
<feature type="signal peptide" evidence="2">
    <location>
        <begin position="1"/>
        <end position="19"/>
    </location>
</feature>
<organism evidence="4 5">
    <name type="scientific">Mucilaginibacter arboris</name>
    <dbReference type="NCBI Taxonomy" id="2682090"/>
    <lineage>
        <taxon>Bacteria</taxon>
        <taxon>Pseudomonadati</taxon>
        <taxon>Bacteroidota</taxon>
        <taxon>Sphingobacteriia</taxon>
        <taxon>Sphingobacteriales</taxon>
        <taxon>Sphingobacteriaceae</taxon>
        <taxon>Mucilaginibacter</taxon>
    </lineage>
</organism>
<evidence type="ECO:0000313" key="4">
    <source>
        <dbReference type="EMBL" id="MVN22746.1"/>
    </source>
</evidence>
<keyword evidence="1" id="KW-0378">Hydrolase</keyword>
<gene>
    <name evidence="4" type="ORF">GO621_14550</name>
</gene>